<dbReference type="InterPro" id="IPR001638">
    <property type="entry name" value="Solute-binding_3/MltF_N"/>
</dbReference>
<dbReference type="EMBL" id="CP017758">
    <property type="protein sequence ID" value="AQV97515.1"/>
    <property type="molecule type" value="Genomic_DNA"/>
</dbReference>
<protein>
    <submittedName>
        <fullName evidence="4">Amino acid ABC transporter substrate-binding protein</fullName>
    </submittedName>
</protein>
<dbReference type="PANTHER" id="PTHR35936:SF17">
    <property type="entry name" value="ARGININE-BINDING EXTRACELLULAR PROTEIN ARTP"/>
    <property type="match status" value="1"/>
</dbReference>
<dbReference type="Proteomes" id="UP000189627">
    <property type="component" value="Chromosome 2"/>
</dbReference>
<accession>A0A1U9UZH0</accession>
<feature type="domain" description="Solute-binding protein family 3/N-terminal" evidence="3">
    <location>
        <begin position="27"/>
        <end position="249"/>
    </location>
</feature>
<dbReference type="AlphaFoldDB" id="A0A1U9UZH0"/>
<gene>
    <name evidence="4" type="ORF">BJN34_27010</name>
</gene>
<proteinExistence type="predicted"/>
<dbReference type="Pfam" id="PF00497">
    <property type="entry name" value="SBP_bac_3"/>
    <property type="match status" value="1"/>
</dbReference>
<dbReference type="KEGG" id="cuh:BJN34_27010"/>
<dbReference type="OrthoDB" id="9768183at2"/>
<organism evidence="4 5">
    <name type="scientific">Cupriavidus necator</name>
    <name type="common">Alcaligenes eutrophus</name>
    <name type="synonym">Ralstonia eutropha</name>
    <dbReference type="NCBI Taxonomy" id="106590"/>
    <lineage>
        <taxon>Bacteria</taxon>
        <taxon>Pseudomonadati</taxon>
        <taxon>Pseudomonadota</taxon>
        <taxon>Betaproteobacteria</taxon>
        <taxon>Burkholderiales</taxon>
        <taxon>Burkholderiaceae</taxon>
        <taxon>Cupriavidus</taxon>
    </lineage>
</organism>
<keyword evidence="1 2" id="KW-0732">Signal</keyword>
<evidence type="ECO:0000259" key="3">
    <source>
        <dbReference type="SMART" id="SM00062"/>
    </source>
</evidence>
<dbReference type="SMART" id="SM00062">
    <property type="entry name" value="PBPb"/>
    <property type="match status" value="1"/>
</dbReference>
<evidence type="ECO:0000313" key="5">
    <source>
        <dbReference type="Proteomes" id="UP000189627"/>
    </source>
</evidence>
<dbReference type="PANTHER" id="PTHR35936">
    <property type="entry name" value="MEMBRANE-BOUND LYTIC MUREIN TRANSGLYCOSYLASE F"/>
    <property type="match status" value="1"/>
</dbReference>
<evidence type="ECO:0000256" key="1">
    <source>
        <dbReference type="ARBA" id="ARBA00022729"/>
    </source>
</evidence>
<reference evidence="5" key="1">
    <citation type="submission" date="2017-02" db="EMBL/GenBank/DDBJ databases">
        <title>Complete genome sequence of Cupriavidus necator strain NH9, a 3-chlorobenzoate degrader.</title>
        <authorList>
            <person name="Moriuchi R."/>
            <person name="Dohra H."/>
            <person name="Ogawa N."/>
        </authorList>
    </citation>
    <scope>NUCLEOTIDE SEQUENCE [LARGE SCALE GENOMIC DNA]</scope>
    <source>
        <strain evidence="5">NH9</strain>
    </source>
</reference>
<feature type="signal peptide" evidence="2">
    <location>
        <begin position="1"/>
        <end position="24"/>
    </location>
</feature>
<dbReference type="CDD" id="cd13530">
    <property type="entry name" value="PBP2_peptides_like"/>
    <property type="match status" value="1"/>
</dbReference>
<evidence type="ECO:0000313" key="4">
    <source>
        <dbReference type="EMBL" id="AQV97515.1"/>
    </source>
</evidence>
<dbReference type="RefSeq" id="WP_078199877.1">
    <property type="nucleotide sequence ID" value="NZ_CP017758.1"/>
</dbReference>
<feature type="chain" id="PRO_5012708009" evidence="2">
    <location>
        <begin position="25"/>
        <end position="249"/>
    </location>
</feature>
<name>A0A1U9UZH0_CUPNE</name>
<evidence type="ECO:0000256" key="2">
    <source>
        <dbReference type="SAM" id="SignalP"/>
    </source>
</evidence>
<dbReference type="SUPFAM" id="SSF53850">
    <property type="entry name" value="Periplasmic binding protein-like II"/>
    <property type="match status" value="1"/>
</dbReference>
<dbReference type="Gene3D" id="3.40.190.10">
    <property type="entry name" value="Periplasmic binding protein-like II"/>
    <property type="match status" value="2"/>
</dbReference>
<sequence>MKAFVAAMVSLAVLALATPNTSCAQQVLKAGSTTAGQPTSGLNPKTGQLEGISVELLRAIAKDAGLEIEYQPMAFAELQPALLDKKIDIIAASYGVTPARQKLVDFTDVYGSYRDMLIVRVDDMKAYRSVADFKGMSIAIPKGSAYVNALQEAGANLTLVGTPPEAISELEAHHVAGVVDNGLQIAYRMRNNAHPDLKIVDSYQPIQEAKLAFAVRKGDTDLLAKLNASLMKLQADGTVRAIYSRWGLN</sequence>